<evidence type="ECO:0000313" key="2">
    <source>
        <dbReference type="Proteomes" id="UP000287385"/>
    </source>
</evidence>
<gene>
    <name evidence="1" type="ORF">NBRC3278_3460</name>
</gene>
<proteinExistence type="predicted"/>
<keyword evidence="2" id="KW-1185">Reference proteome</keyword>
<accession>A0A401X9F9</accession>
<comment type="caution">
    <text evidence="1">The sequence shown here is derived from an EMBL/GenBank/DDBJ whole genome shotgun (WGS) entry which is preliminary data.</text>
</comment>
<sequence>MNPASGSSDAGASDFRCHAGFCHLAASGAGYRLERNGRCRRGPGGWCDPLARHSCRLAHRLGRNLYLHRADRHLAVAG</sequence>
<name>A0A401X9F9_ACEPA</name>
<evidence type="ECO:0000313" key="1">
    <source>
        <dbReference type="EMBL" id="GCD64367.1"/>
    </source>
</evidence>
<protein>
    <submittedName>
        <fullName evidence="1">Uncharacterized protein</fullName>
    </submittedName>
</protein>
<dbReference type="AlphaFoldDB" id="A0A401X9F9"/>
<reference evidence="1 2" key="1">
    <citation type="submission" date="2016-06" db="EMBL/GenBank/DDBJ databases">
        <title>Acetobacter pasteurianus NBRC 3278 whole genome sequencing project.</title>
        <authorList>
            <person name="Matsutani M."/>
            <person name="Shiwa Y."/>
            <person name="Okamoto-Kainuma A."/>
            <person name="Ishikawa M."/>
            <person name="Koizumi Y."/>
            <person name="Yoshikawa H."/>
            <person name="Yakushi T."/>
            <person name="Matsushita K."/>
        </authorList>
    </citation>
    <scope>NUCLEOTIDE SEQUENCE [LARGE SCALE GENOMIC DNA]</scope>
    <source>
        <strain evidence="1 2">NBRC 3278</strain>
    </source>
</reference>
<dbReference type="EMBL" id="BDEV01000205">
    <property type="protein sequence ID" value="GCD64367.1"/>
    <property type="molecule type" value="Genomic_DNA"/>
</dbReference>
<dbReference type="Proteomes" id="UP000287385">
    <property type="component" value="Unassembled WGS sequence"/>
</dbReference>
<organism evidence="1 2">
    <name type="scientific">Acetobacter pasteurianus NBRC 3278</name>
    <dbReference type="NCBI Taxonomy" id="1226660"/>
    <lineage>
        <taxon>Bacteria</taxon>
        <taxon>Pseudomonadati</taxon>
        <taxon>Pseudomonadota</taxon>
        <taxon>Alphaproteobacteria</taxon>
        <taxon>Acetobacterales</taxon>
        <taxon>Acetobacteraceae</taxon>
        <taxon>Acetobacter</taxon>
    </lineage>
</organism>